<protein>
    <submittedName>
        <fullName evidence="3">Uncharacterized protein</fullName>
    </submittedName>
</protein>
<feature type="region of interest" description="Disordered" evidence="1">
    <location>
        <begin position="174"/>
        <end position="198"/>
    </location>
</feature>
<sequence>MIALGGHGVSSPDRGARHGLRRGPRSNALRCMSAAFVSAAAVLVTALLSGRGTSQGSALSWAVIGAAPGFGATVQRTGAAAWEGSRSRSSVQREIGPVWKELAGGNIEAYRALAKAQDDLPPAEAEAQALVANGSEANYLVLGLFAAIALLGLVMAFQILRLLFDPELDGPRMLEKANPPKETGPALPVTGPASLLED</sequence>
<evidence type="ECO:0000313" key="3">
    <source>
        <dbReference type="EMBL" id="CAE8625281.1"/>
    </source>
</evidence>
<dbReference type="AlphaFoldDB" id="A0A813GGF6"/>
<dbReference type="EMBL" id="CAJNNV010028627">
    <property type="protein sequence ID" value="CAE8625281.1"/>
    <property type="molecule type" value="Genomic_DNA"/>
</dbReference>
<reference evidence="3" key="1">
    <citation type="submission" date="2021-02" db="EMBL/GenBank/DDBJ databases">
        <authorList>
            <person name="Dougan E. K."/>
            <person name="Rhodes N."/>
            <person name="Thang M."/>
            <person name="Chan C."/>
        </authorList>
    </citation>
    <scope>NUCLEOTIDE SEQUENCE</scope>
</reference>
<keyword evidence="5" id="KW-1185">Reference proteome</keyword>
<keyword evidence="2" id="KW-0472">Membrane</keyword>
<organism evidence="3 5">
    <name type="scientific">Polarella glacialis</name>
    <name type="common">Dinoflagellate</name>
    <dbReference type="NCBI Taxonomy" id="89957"/>
    <lineage>
        <taxon>Eukaryota</taxon>
        <taxon>Sar</taxon>
        <taxon>Alveolata</taxon>
        <taxon>Dinophyceae</taxon>
        <taxon>Suessiales</taxon>
        <taxon>Suessiaceae</taxon>
        <taxon>Polarella</taxon>
    </lineage>
</organism>
<keyword evidence="2" id="KW-0812">Transmembrane</keyword>
<dbReference type="Proteomes" id="UP000654075">
    <property type="component" value="Unassembled WGS sequence"/>
</dbReference>
<name>A0A813GGF6_POLGL</name>
<evidence type="ECO:0000256" key="1">
    <source>
        <dbReference type="SAM" id="MobiDB-lite"/>
    </source>
</evidence>
<dbReference type="EMBL" id="CAJNNW010036642">
    <property type="protein sequence ID" value="CAE8736287.1"/>
    <property type="molecule type" value="Genomic_DNA"/>
</dbReference>
<feature type="transmembrane region" description="Helical" evidence="2">
    <location>
        <begin position="27"/>
        <end position="48"/>
    </location>
</feature>
<proteinExistence type="predicted"/>
<feature type="transmembrane region" description="Helical" evidence="2">
    <location>
        <begin position="139"/>
        <end position="164"/>
    </location>
</feature>
<keyword evidence="2" id="KW-1133">Transmembrane helix</keyword>
<comment type="caution">
    <text evidence="3">The sequence shown here is derived from an EMBL/GenBank/DDBJ whole genome shotgun (WGS) entry which is preliminary data.</text>
</comment>
<evidence type="ECO:0000313" key="5">
    <source>
        <dbReference type="Proteomes" id="UP000654075"/>
    </source>
</evidence>
<accession>A0A813GGF6</accession>
<feature type="region of interest" description="Disordered" evidence="1">
    <location>
        <begin position="1"/>
        <end position="22"/>
    </location>
</feature>
<dbReference type="Proteomes" id="UP000626109">
    <property type="component" value="Unassembled WGS sequence"/>
</dbReference>
<evidence type="ECO:0000256" key="2">
    <source>
        <dbReference type="SAM" id="Phobius"/>
    </source>
</evidence>
<evidence type="ECO:0000313" key="4">
    <source>
        <dbReference type="EMBL" id="CAE8736287.1"/>
    </source>
</evidence>
<gene>
    <name evidence="3" type="ORF">PGLA1383_LOCUS42287</name>
    <name evidence="4" type="ORF">PGLA2088_LOCUS48249</name>
</gene>